<dbReference type="SMART" id="SM00220">
    <property type="entry name" value="S_TKc"/>
    <property type="match status" value="1"/>
</dbReference>
<dbReference type="PROSITE" id="PS50011">
    <property type="entry name" value="PROTEIN_KINASE_DOM"/>
    <property type="match status" value="1"/>
</dbReference>
<proteinExistence type="predicted"/>
<evidence type="ECO:0000313" key="3">
    <source>
        <dbReference type="Proteomes" id="UP000800097"/>
    </source>
</evidence>
<gene>
    <name evidence="2" type="ORF">EI97DRAFT_485056</name>
</gene>
<dbReference type="Gene3D" id="1.10.510.10">
    <property type="entry name" value="Transferase(Phosphotransferase) domain 1"/>
    <property type="match status" value="1"/>
</dbReference>
<protein>
    <recommendedName>
        <fullName evidence="1">Protein kinase domain-containing protein</fullName>
    </recommendedName>
</protein>
<dbReference type="InterPro" id="IPR011009">
    <property type="entry name" value="Kinase-like_dom_sf"/>
</dbReference>
<dbReference type="InterPro" id="IPR008271">
    <property type="entry name" value="Ser/Thr_kinase_AS"/>
</dbReference>
<accession>A0A6A6J7V7</accession>
<dbReference type="RefSeq" id="XP_033649823.1">
    <property type="nucleotide sequence ID" value="XM_033802131.1"/>
</dbReference>
<dbReference type="OrthoDB" id="4062651at2759"/>
<dbReference type="GO" id="GO:0004672">
    <property type="term" value="F:protein kinase activity"/>
    <property type="evidence" value="ECO:0007669"/>
    <property type="project" value="InterPro"/>
</dbReference>
<evidence type="ECO:0000313" key="2">
    <source>
        <dbReference type="EMBL" id="KAF2272284.1"/>
    </source>
</evidence>
<sequence>MLQTSVKVASATKGLVGATGRRYIFKQLIQVRQHVVRVRLATPDHPLHPHHSTQHIPRQLHTCIQYLTDDFLSLVRKQIPMHARKQILKGSLRGIVELHDRDIVHLDFKPNNILVNCHNINGETIMEQAQVADIEDAAYLPIDRCIKGMLLGNDNWRGPEAHFCGELNRPADIFAFGAVCIYAMLGRVIFGVDDDFRKHQAQGVEPDFIHLQRQVSYFGDQEGLNGLIEHVGDEEVNCQILQMLWEDRNEDCIPYEPFSNWPDIDDERSKISFRE</sequence>
<dbReference type="PROSITE" id="PS00108">
    <property type="entry name" value="PROTEIN_KINASE_ST"/>
    <property type="match status" value="1"/>
</dbReference>
<reference evidence="2" key="1">
    <citation type="journal article" date="2020" name="Stud. Mycol.">
        <title>101 Dothideomycetes genomes: a test case for predicting lifestyles and emergence of pathogens.</title>
        <authorList>
            <person name="Haridas S."/>
            <person name="Albert R."/>
            <person name="Binder M."/>
            <person name="Bloem J."/>
            <person name="Labutti K."/>
            <person name="Salamov A."/>
            <person name="Andreopoulos B."/>
            <person name="Baker S."/>
            <person name="Barry K."/>
            <person name="Bills G."/>
            <person name="Bluhm B."/>
            <person name="Cannon C."/>
            <person name="Castanera R."/>
            <person name="Culley D."/>
            <person name="Daum C."/>
            <person name="Ezra D."/>
            <person name="Gonzalez J."/>
            <person name="Henrissat B."/>
            <person name="Kuo A."/>
            <person name="Liang C."/>
            <person name="Lipzen A."/>
            <person name="Lutzoni F."/>
            <person name="Magnuson J."/>
            <person name="Mondo S."/>
            <person name="Nolan M."/>
            <person name="Ohm R."/>
            <person name="Pangilinan J."/>
            <person name="Park H.-J."/>
            <person name="Ramirez L."/>
            <person name="Alfaro M."/>
            <person name="Sun H."/>
            <person name="Tritt A."/>
            <person name="Yoshinaga Y."/>
            <person name="Zwiers L.-H."/>
            <person name="Turgeon B."/>
            <person name="Goodwin S."/>
            <person name="Spatafora J."/>
            <person name="Crous P."/>
            <person name="Grigoriev I."/>
        </authorList>
    </citation>
    <scope>NUCLEOTIDE SEQUENCE</scope>
    <source>
        <strain evidence="2">CBS 379.55</strain>
    </source>
</reference>
<dbReference type="GeneID" id="54555306"/>
<name>A0A6A6J7V7_WESOR</name>
<dbReference type="Pfam" id="PF00069">
    <property type="entry name" value="Pkinase"/>
    <property type="match status" value="1"/>
</dbReference>
<dbReference type="InterPro" id="IPR000719">
    <property type="entry name" value="Prot_kinase_dom"/>
</dbReference>
<dbReference type="SUPFAM" id="SSF56112">
    <property type="entry name" value="Protein kinase-like (PK-like)"/>
    <property type="match status" value="1"/>
</dbReference>
<evidence type="ECO:0000259" key="1">
    <source>
        <dbReference type="PROSITE" id="PS50011"/>
    </source>
</evidence>
<feature type="domain" description="Protein kinase" evidence="1">
    <location>
        <begin position="1"/>
        <end position="275"/>
    </location>
</feature>
<dbReference type="AlphaFoldDB" id="A0A6A6J7V7"/>
<dbReference type="Proteomes" id="UP000800097">
    <property type="component" value="Unassembled WGS sequence"/>
</dbReference>
<organism evidence="2 3">
    <name type="scientific">Westerdykella ornata</name>
    <dbReference type="NCBI Taxonomy" id="318751"/>
    <lineage>
        <taxon>Eukaryota</taxon>
        <taxon>Fungi</taxon>
        <taxon>Dikarya</taxon>
        <taxon>Ascomycota</taxon>
        <taxon>Pezizomycotina</taxon>
        <taxon>Dothideomycetes</taxon>
        <taxon>Pleosporomycetidae</taxon>
        <taxon>Pleosporales</taxon>
        <taxon>Sporormiaceae</taxon>
        <taxon>Westerdykella</taxon>
    </lineage>
</organism>
<dbReference type="GO" id="GO:0005524">
    <property type="term" value="F:ATP binding"/>
    <property type="evidence" value="ECO:0007669"/>
    <property type="project" value="InterPro"/>
</dbReference>
<keyword evidence="3" id="KW-1185">Reference proteome</keyword>
<dbReference type="EMBL" id="ML986523">
    <property type="protein sequence ID" value="KAF2272284.1"/>
    <property type="molecule type" value="Genomic_DNA"/>
</dbReference>